<accession>A0A0C3F729</accession>
<reference evidence="2" key="2">
    <citation type="submission" date="2015-01" db="EMBL/GenBank/DDBJ databases">
        <title>Evolutionary Origins and Diversification of the Mycorrhizal Mutualists.</title>
        <authorList>
            <consortium name="DOE Joint Genome Institute"/>
            <consortium name="Mycorrhizal Genomics Consortium"/>
            <person name="Kohler A."/>
            <person name="Kuo A."/>
            <person name="Nagy L.G."/>
            <person name="Floudas D."/>
            <person name="Copeland A."/>
            <person name="Barry K.W."/>
            <person name="Cichocki N."/>
            <person name="Veneault-Fourrey C."/>
            <person name="LaButti K."/>
            <person name="Lindquist E.A."/>
            <person name="Lipzen A."/>
            <person name="Lundell T."/>
            <person name="Morin E."/>
            <person name="Murat C."/>
            <person name="Riley R."/>
            <person name="Ohm R."/>
            <person name="Sun H."/>
            <person name="Tunlid A."/>
            <person name="Henrissat B."/>
            <person name="Grigoriev I.V."/>
            <person name="Hibbett D.S."/>
            <person name="Martin F."/>
        </authorList>
    </citation>
    <scope>NUCLEOTIDE SEQUENCE [LARGE SCALE GENOMIC DNA]</scope>
    <source>
        <strain evidence="2">F 1598</strain>
    </source>
</reference>
<keyword evidence="2" id="KW-1185">Reference proteome</keyword>
<dbReference type="EMBL" id="KN833043">
    <property type="protein sequence ID" value="KIM75719.1"/>
    <property type="molecule type" value="Genomic_DNA"/>
</dbReference>
<evidence type="ECO:0000313" key="1">
    <source>
        <dbReference type="EMBL" id="KIM75719.1"/>
    </source>
</evidence>
<protein>
    <submittedName>
        <fullName evidence="1">Uncharacterized protein</fullName>
    </submittedName>
</protein>
<name>A0A0C3F729_PILCF</name>
<dbReference type="OrthoDB" id="3246013at2759"/>
<dbReference type="InParanoid" id="A0A0C3F729"/>
<gene>
    <name evidence="1" type="ORF">PILCRDRAFT_13365</name>
</gene>
<dbReference type="AlphaFoldDB" id="A0A0C3F729"/>
<sequence>MTTPEVARCPDGHYRRVIYGLGPYIADYPKQALLLCIVQGWCPKCTAPQFDLNQTEGVTRRCQDHTELLVHELELGVLWDGWGIVGDIVPFTNDFPRADINELISPDLLHQVIKGTFKDHLVAWVEQYLVLKHGRKQADEILDDINRRVALVASFSGLRRFPEGQGFKQWTGDDSKALMKVWLPAIEDVIDTLSLRGLEEALSRFHRYRVVFEKCGVRTEGFNLPQQHFLKHYPTLIRTFGAPNGLCSSITESKHIKAVKQPWQRSNRYKALGQMLLTNEQLDKIAACRAKFASRRMLADGLILAQEDDDDDGGDVIGPSILAEVALAKVPTAVVTADELAHFLDEPDLIDRLRSFAADQTRASDSNSDVSLVDDSDNQLPEIDDLITLYPSAVATYFAPQ</sequence>
<evidence type="ECO:0000313" key="2">
    <source>
        <dbReference type="Proteomes" id="UP000054166"/>
    </source>
</evidence>
<dbReference type="HOGENOM" id="CLU_006344_14_1_1"/>
<dbReference type="STRING" id="765440.A0A0C3F729"/>
<dbReference type="Pfam" id="PF18759">
    <property type="entry name" value="Plavaka"/>
    <property type="match status" value="1"/>
</dbReference>
<dbReference type="Proteomes" id="UP000054166">
    <property type="component" value="Unassembled WGS sequence"/>
</dbReference>
<dbReference type="InterPro" id="IPR041078">
    <property type="entry name" value="Plavaka"/>
</dbReference>
<reference evidence="1 2" key="1">
    <citation type="submission" date="2014-04" db="EMBL/GenBank/DDBJ databases">
        <authorList>
            <consortium name="DOE Joint Genome Institute"/>
            <person name="Kuo A."/>
            <person name="Tarkka M."/>
            <person name="Buscot F."/>
            <person name="Kohler A."/>
            <person name="Nagy L.G."/>
            <person name="Floudas D."/>
            <person name="Copeland A."/>
            <person name="Barry K.W."/>
            <person name="Cichocki N."/>
            <person name="Veneault-Fourrey C."/>
            <person name="LaButti K."/>
            <person name="Lindquist E.A."/>
            <person name="Lipzen A."/>
            <person name="Lundell T."/>
            <person name="Morin E."/>
            <person name="Murat C."/>
            <person name="Sun H."/>
            <person name="Tunlid A."/>
            <person name="Henrissat B."/>
            <person name="Grigoriev I.V."/>
            <person name="Hibbett D.S."/>
            <person name="Martin F."/>
            <person name="Nordberg H.P."/>
            <person name="Cantor M.N."/>
            <person name="Hua S.X."/>
        </authorList>
    </citation>
    <scope>NUCLEOTIDE SEQUENCE [LARGE SCALE GENOMIC DNA]</scope>
    <source>
        <strain evidence="1 2">F 1598</strain>
    </source>
</reference>
<proteinExistence type="predicted"/>
<organism evidence="1 2">
    <name type="scientific">Piloderma croceum (strain F 1598)</name>
    <dbReference type="NCBI Taxonomy" id="765440"/>
    <lineage>
        <taxon>Eukaryota</taxon>
        <taxon>Fungi</taxon>
        <taxon>Dikarya</taxon>
        <taxon>Basidiomycota</taxon>
        <taxon>Agaricomycotina</taxon>
        <taxon>Agaricomycetes</taxon>
        <taxon>Agaricomycetidae</taxon>
        <taxon>Atheliales</taxon>
        <taxon>Atheliaceae</taxon>
        <taxon>Piloderma</taxon>
    </lineage>
</organism>